<feature type="binding site" evidence="3">
    <location>
        <position position="203"/>
    </location>
    <ligand>
        <name>a divalent metal cation</name>
        <dbReference type="ChEBI" id="CHEBI:60240"/>
        <label>1</label>
    </ligand>
</feature>
<dbReference type="Gene3D" id="3.20.20.140">
    <property type="entry name" value="Metal-dependent hydrolases"/>
    <property type="match status" value="1"/>
</dbReference>
<sequence length="255" mass="28251">MYFDTHAHYYDDAFDPDRDALLASLPARGLALAVCPGCDLASSAASVALAERYGFLYAAVGFHPENLEGAALADLDQIRTMAAHPRVRAIGEIGLDYYWVKTPEARAFSRDFFDAQLSLAEELDLPAIVHDRDAHKDCLDIVRSHPNARGVFHCCALSLEDAKVAVDRGWMLSFTGNITFSNARRAPEVVRWVPLDRLMLETDAPYMAPEPHRGERCDSSFIPLTAARVAQLKGLETGEVLRATLENGKRFFNIL</sequence>
<dbReference type="InterPro" id="IPR032466">
    <property type="entry name" value="Metal_Hydrolase"/>
</dbReference>
<accession>A0AAW5JJ13</accession>
<dbReference type="InterPro" id="IPR018228">
    <property type="entry name" value="DNase_TatD-rel_CS"/>
</dbReference>
<keyword evidence="1 3" id="KW-0479">Metal-binding</keyword>
<dbReference type="PANTHER" id="PTHR46124">
    <property type="entry name" value="D-AMINOACYL-TRNA DEACYLASE"/>
    <property type="match status" value="1"/>
</dbReference>
<dbReference type="Pfam" id="PF01026">
    <property type="entry name" value="TatD_DNase"/>
    <property type="match status" value="1"/>
</dbReference>
<evidence type="ECO:0000256" key="3">
    <source>
        <dbReference type="PIRSR" id="PIRSR005902-1"/>
    </source>
</evidence>
<dbReference type="NCBIfam" id="TIGR00010">
    <property type="entry name" value="YchF/TatD family DNA exonuclease"/>
    <property type="match status" value="1"/>
</dbReference>
<feature type="binding site" evidence="3">
    <location>
        <position position="92"/>
    </location>
    <ligand>
        <name>a divalent metal cation</name>
        <dbReference type="ChEBI" id="CHEBI:60240"/>
        <label>1</label>
    </ligand>
</feature>
<reference evidence="4" key="1">
    <citation type="submission" date="2022-06" db="EMBL/GenBank/DDBJ databases">
        <title>Isolation of gut microbiota from human fecal samples.</title>
        <authorList>
            <person name="Pamer E.G."/>
            <person name="Barat B."/>
            <person name="Waligurski E."/>
            <person name="Medina S."/>
            <person name="Paddock L."/>
            <person name="Mostad J."/>
        </authorList>
    </citation>
    <scope>NUCLEOTIDE SEQUENCE</scope>
    <source>
        <strain evidence="4">DFI.9.91</strain>
    </source>
</reference>
<dbReference type="SUPFAM" id="SSF51556">
    <property type="entry name" value="Metallo-dependent hydrolases"/>
    <property type="match status" value="1"/>
</dbReference>
<dbReference type="PROSITE" id="PS01091">
    <property type="entry name" value="TATD_3"/>
    <property type="match status" value="1"/>
</dbReference>
<dbReference type="PANTHER" id="PTHR46124:SF2">
    <property type="entry name" value="D-AMINOACYL-TRNA DEACYLASE"/>
    <property type="match status" value="1"/>
</dbReference>
<feature type="binding site" evidence="3">
    <location>
        <position position="6"/>
    </location>
    <ligand>
        <name>a divalent metal cation</name>
        <dbReference type="ChEBI" id="CHEBI:60240"/>
        <label>1</label>
    </ligand>
</feature>
<dbReference type="EMBL" id="JANFYS010000003">
    <property type="protein sequence ID" value="MCQ4769343.1"/>
    <property type="molecule type" value="Genomic_DNA"/>
</dbReference>
<dbReference type="GO" id="GO:0046872">
    <property type="term" value="F:metal ion binding"/>
    <property type="evidence" value="ECO:0007669"/>
    <property type="project" value="UniProtKB-KW"/>
</dbReference>
<feature type="binding site" evidence="3">
    <location>
        <position position="8"/>
    </location>
    <ligand>
        <name>a divalent metal cation</name>
        <dbReference type="ChEBI" id="CHEBI:60240"/>
        <label>1</label>
    </ligand>
</feature>
<feature type="binding site" evidence="3">
    <location>
        <position position="153"/>
    </location>
    <ligand>
        <name>a divalent metal cation</name>
        <dbReference type="ChEBI" id="CHEBI:60240"/>
        <label>2</label>
    </ligand>
</feature>
<dbReference type="CDD" id="cd01310">
    <property type="entry name" value="TatD_DNAse"/>
    <property type="match status" value="1"/>
</dbReference>
<dbReference type="GO" id="GO:0016788">
    <property type="term" value="F:hydrolase activity, acting on ester bonds"/>
    <property type="evidence" value="ECO:0007669"/>
    <property type="project" value="InterPro"/>
</dbReference>
<proteinExistence type="predicted"/>
<dbReference type="InterPro" id="IPR015991">
    <property type="entry name" value="TatD/YcfH-like"/>
</dbReference>
<feature type="binding site" evidence="3">
    <location>
        <position position="130"/>
    </location>
    <ligand>
        <name>a divalent metal cation</name>
        <dbReference type="ChEBI" id="CHEBI:60240"/>
        <label>2</label>
    </ligand>
</feature>
<dbReference type="AlphaFoldDB" id="A0AAW5JJ13"/>
<dbReference type="InterPro" id="IPR001130">
    <property type="entry name" value="TatD-like"/>
</dbReference>
<protein>
    <submittedName>
        <fullName evidence="4">TatD family hydrolase</fullName>
    </submittedName>
</protein>
<gene>
    <name evidence="4" type="ORF">NE579_02535</name>
</gene>
<dbReference type="FunFam" id="3.20.20.140:FF:000005">
    <property type="entry name" value="TatD family hydrolase"/>
    <property type="match status" value="1"/>
</dbReference>
<organism evidence="4 5">
    <name type="scientific">Intestinimonas massiliensis</name>
    <name type="common">ex Afouda et al. 2020</name>
    <dbReference type="NCBI Taxonomy" id="1673721"/>
    <lineage>
        <taxon>Bacteria</taxon>
        <taxon>Bacillati</taxon>
        <taxon>Bacillota</taxon>
        <taxon>Clostridia</taxon>
        <taxon>Eubacteriales</taxon>
        <taxon>Intestinimonas</taxon>
    </lineage>
</organism>
<evidence type="ECO:0000256" key="1">
    <source>
        <dbReference type="ARBA" id="ARBA00022723"/>
    </source>
</evidence>
<evidence type="ECO:0000313" key="5">
    <source>
        <dbReference type="Proteomes" id="UP001204562"/>
    </source>
</evidence>
<evidence type="ECO:0000256" key="2">
    <source>
        <dbReference type="ARBA" id="ARBA00022801"/>
    </source>
</evidence>
<dbReference type="PIRSF" id="PIRSF005902">
    <property type="entry name" value="DNase_TatD"/>
    <property type="match status" value="1"/>
</dbReference>
<comment type="caution">
    <text evidence="4">The sequence shown here is derived from an EMBL/GenBank/DDBJ whole genome shotgun (WGS) entry which is preliminary data.</text>
</comment>
<evidence type="ECO:0000313" key="4">
    <source>
        <dbReference type="EMBL" id="MCQ4769343.1"/>
    </source>
</evidence>
<name>A0AAW5JJ13_9FIRM</name>
<dbReference type="Proteomes" id="UP001204562">
    <property type="component" value="Unassembled WGS sequence"/>
</dbReference>
<dbReference type="RefSeq" id="WP_256303137.1">
    <property type="nucleotide sequence ID" value="NZ_JANFYS010000003.1"/>
</dbReference>
<keyword evidence="2 4" id="KW-0378">Hydrolase</keyword>
<dbReference type="GO" id="GO:0004536">
    <property type="term" value="F:DNA nuclease activity"/>
    <property type="evidence" value="ECO:0007669"/>
    <property type="project" value="InterPro"/>
</dbReference>